<dbReference type="Pfam" id="PF00271">
    <property type="entry name" value="Helicase_C"/>
    <property type="match status" value="1"/>
</dbReference>
<dbReference type="GO" id="GO:0006082">
    <property type="term" value="P:organic acid metabolic process"/>
    <property type="evidence" value="ECO:0007669"/>
    <property type="project" value="TreeGrafter"/>
</dbReference>
<keyword evidence="3" id="KW-0349">Heme</keyword>
<protein>
    <submittedName>
        <fullName evidence="13">Uncharacterized protein</fullName>
    </submittedName>
</protein>
<organism evidence="13 14">
    <name type="scientific">Cotesia glomerata</name>
    <name type="common">Lepidopteran parasitic wasp</name>
    <name type="synonym">Apanteles glomeratus</name>
    <dbReference type="NCBI Taxonomy" id="32391"/>
    <lineage>
        <taxon>Eukaryota</taxon>
        <taxon>Metazoa</taxon>
        <taxon>Ecdysozoa</taxon>
        <taxon>Arthropoda</taxon>
        <taxon>Hexapoda</taxon>
        <taxon>Insecta</taxon>
        <taxon>Pterygota</taxon>
        <taxon>Neoptera</taxon>
        <taxon>Endopterygota</taxon>
        <taxon>Hymenoptera</taxon>
        <taxon>Apocrita</taxon>
        <taxon>Ichneumonoidea</taxon>
        <taxon>Braconidae</taxon>
        <taxon>Microgastrinae</taxon>
        <taxon>Cotesia</taxon>
    </lineage>
</organism>
<dbReference type="PANTHER" id="PTHR24300">
    <property type="entry name" value="CYTOCHROME P450 508A4-RELATED"/>
    <property type="match status" value="1"/>
</dbReference>
<dbReference type="CDD" id="cd15903">
    <property type="entry name" value="Dicer_PBD"/>
    <property type="match status" value="1"/>
</dbReference>
<feature type="domain" description="Dicer dsRNA-binding fold" evidence="12">
    <location>
        <begin position="1039"/>
        <end position="1134"/>
    </location>
</feature>
<dbReference type="PROSITE" id="PS51327">
    <property type="entry name" value="DICER_DSRBF"/>
    <property type="match status" value="1"/>
</dbReference>
<evidence type="ECO:0000256" key="8">
    <source>
        <dbReference type="ARBA" id="ARBA00023033"/>
    </source>
</evidence>
<dbReference type="InterPro" id="IPR001650">
    <property type="entry name" value="Helicase_C-like"/>
</dbReference>
<dbReference type="PROSITE" id="PS51194">
    <property type="entry name" value="HELICASE_CTER"/>
    <property type="match status" value="1"/>
</dbReference>
<evidence type="ECO:0000256" key="2">
    <source>
        <dbReference type="ARBA" id="ARBA00010617"/>
    </source>
</evidence>
<dbReference type="EMBL" id="JAHXZJ010002982">
    <property type="protein sequence ID" value="KAH0534943.1"/>
    <property type="molecule type" value="Genomic_DNA"/>
</dbReference>
<dbReference type="SMART" id="SM00490">
    <property type="entry name" value="HELICc"/>
    <property type="match status" value="1"/>
</dbReference>
<dbReference type="Proteomes" id="UP000826195">
    <property type="component" value="Unassembled WGS sequence"/>
</dbReference>
<dbReference type="InterPro" id="IPR005034">
    <property type="entry name" value="Dicer_dimerisation"/>
</dbReference>
<dbReference type="PRINTS" id="PR00463">
    <property type="entry name" value="EP450I"/>
</dbReference>
<name>A0AAV7HDV9_COTGL</name>
<dbReference type="GO" id="GO:0020037">
    <property type="term" value="F:heme binding"/>
    <property type="evidence" value="ECO:0007669"/>
    <property type="project" value="InterPro"/>
</dbReference>
<keyword evidence="9" id="KW-0694">RNA-binding</keyword>
<dbReference type="InterPro" id="IPR050182">
    <property type="entry name" value="Cytochrome_P450_fam2"/>
</dbReference>
<reference evidence="13 14" key="1">
    <citation type="journal article" date="2021" name="J. Hered.">
        <title>A chromosome-level genome assembly of the parasitoid wasp, Cotesia glomerata (Hymenoptera: Braconidae).</title>
        <authorList>
            <person name="Pinto B.J."/>
            <person name="Weis J.J."/>
            <person name="Gamble T."/>
            <person name="Ode P.J."/>
            <person name="Paul R."/>
            <person name="Zaspel J.M."/>
        </authorList>
    </citation>
    <scope>NUCLEOTIDE SEQUENCE [LARGE SCALE GENOMIC DNA]</scope>
    <source>
        <strain evidence="13">CgM1</strain>
    </source>
</reference>
<dbReference type="GO" id="GO:0016891">
    <property type="term" value="F:RNA endonuclease activity producing 5'-phosphomonoesters, hydrolytic mechanism"/>
    <property type="evidence" value="ECO:0007669"/>
    <property type="project" value="InterPro"/>
</dbReference>
<accession>A0AAV7HDV9</accession>
<evidence type="ECO:0000313" key="13">
    <source>
        <dbReference type="EMBL" id="KAH0534943.1"/>
    </source>
</evidence>
<dbReference type="InterPro" id="IPR002401">
    <property type="entry name" value="Cyt_P450_E_grp-I"/>
</dbReference>
<dbReference type="InterPro" id="IPR027417">
    <property type="entry name" value="P-loop_NTPase"/>
</dbReference>
<dbReference type="GO" id="GO:0005737">
    <property type="term" value="C:cytoplasm"/>
    <property type="evidence" value="ECO:0007669"/>
    <property type="project" value="TreeGrafter"/>
</dbReference>
<sequence length="1169" mass="136232">MVLMQENVSFIFIFVSNIVEYLFLDSSKASQISTRSQMATDCWISILELKLGCQKFVIISGNDLLRKTLMKPEFQGRPDGFFFQVRAFGKRRGILFADGPLWYQSKRNTIKYISHIGFRHRLVDKYLTEEAETLVCYLKKKITNNKEKIAMNKIFDVAVLNSLWVLLAGYRFDYDDVRLHNILTTIHEAFESNDTLGGLIYHFPFLQFIIPEISGYTSLMETLHKLWKFIDDEIEIHLNKIQLHQPASNFIDAYLLERYDETSRQFSYDRKELIVICLDLFLAGSKTTIDSLSGIFALLVHHPDWIKLLKDDLDMVVGNNMPKIDHIPMLPRIEAFLSEALRVLVLAPLALPHRTTENVWLEGFHIPKDTVVLFNFHSANFDESCWENAEEFYPQRFLNESGQFCRKIEFFPFGLVYILQIISMAYPFNDLVHTKSFTPKEYQVELLYAAKQKNIIICLGRYTEQTFITTKLIQEFVTGNRNFNTKSKKIVYILSSYEVCLLKAQYIEQLTDLKVCIGTPNIESDAFLDNFFNVHVIVTTSELFHDLLRKTKLDLQINLIIIEQCQLLLTNIELKKALKMVSSSRNKLCRFIGLAVPLFGLTEEPGRLSLEIERLESTFQCDVETTSDILSILRYSSKPKEYIVEFKTGTKEKLHIKIEEVIMDAMNFLDDHRYDPTEIYQDEFLEDIQKIPDPTEKPREMLRDLLTILETLGSWCADRAALSLLALAEKLKIKTPYERHYLLLNMIASVMIKIRAICDYEFRNIPEKNKIWNFSTPKVHRLLETLKTFTSLYDKNNKKCNNINKYNVNRNLSKVQDQNTTKIISKDFYKTNDKMKTPKFLRPHRNITDPDLLCGIIFVDKGFTAKVLFNLLYEIAKCDDDLNFLSPLYTTERTYDEVSHFRDPETEYRKQEEVLKRFRIHECNLLIATAILEEGIEIPKCNFVMRYDIPKSYRSYVQAKSRAKATDALHVLLVENSNSKEYIWKLSQYHYVEEILLQKCTNNEPMEKEEIEADLYSDLIPSYQPLQTETGAIVTFNSAISLINRYCAKLPSDTFTRLTPDWSTNEVIIHNNLHYQCSLRLPINSPLKSVITSHPMPNRAMARRLAALQLCIKLHKENEIDDNLLPIGKENFKARPEDAEVPALPDESQSDLSEARPGTTKRRQYYYKK</sequence>
<evidence type="ECO:0000256" key="3">
    <source>
        <dbReference type="ARBA" id="ARBA00022617"/>
    </source>
</evidence>
<dbReference type="InterPro" id="IPR036396">
    <property type="entry name" value="Cyt_P450_sf"/>
</dbReference>
<keyword evidence="7" id="KW-0408">Iron</keyword>
<evidence type="ECO:0000256" key="4">
    <source>
        <dbReference type="ARBA" id="ARBA00022723"/>
    </source>
</evidence>
<feature type="non-terminal residue" evidence="13">
    <location>
        <position position="1169"/>
    </location>
</feature>
<dbReference type="GO" id="GO:0008395">
    <property type="term" value="F:steroid hydroxylase activity"/>
    <property type="evidence" value="ECO:0007669"/>
    <property type="project" value="TreeGrafter"/>
</dbReference>
<keyword evidence="8" id="KW-0503">Monooxygenase</keyword>
<evidence type="ECO:0000313" key="14">
    <source>
        <dbReference type="Proteomes" id="UP000826195"/>
    </source>
</evidence>
<feature type="compositionally biased region" description="Basic residues" evidence="10">
    <location>
        <begin position="1159"/>
        <end position="1169"/>
    </location>
</feature>
<dbReference type="PANTHER" id="PTHR24300:SF376">
    <property type="entry name" value="CYTOCHROME P450 15A1"/>
    <property type="match status" value="1"/>
</dbReference>
<evidence type="ECO:0000256" key="9">
    <source>
        <dbReference type="PROSITE-ProRule" id="PRU00657"/>
    </source>
</evidence>
<dbReference type="Gene3D" id="3.40.50.300">
    <property type="entry name" value="P-loop containing nucleotide triphosphate hydrolases"/>
    <property type="match status" value="2"/>
</dbReference>
<evidence type="ECO:0000256" key="6">
    <source>
        <dbReference type="ARBA" id="ARBA00023002"/>
    </source>
</evidence>
<evidence type="ECO:0000259" key="11">
    <source>
        <dbReference type="PROSITE" id="PS51194"/>
    </source>
</evidence>
<dbReference type="Gene3D" id="1.10.630.10">
    <property type="entry name" value="Cytochrome P450"/>
    <property type="match status" value="1"/>
</dbReference>
<keyword evidence="5" id="KW-0378">Hydrolase</keyword>
<gene>
    <name evidence="13" type="ORF">KQX54_010595</name>
</gene>
<dbReference type="GO" id="GO:0003723">
    <property type="term" value="F:RNA binding"/>
    <property type="evidence" value="ECO:0007669"/>
    <property type="project" value="UniProtKB-UniRule"/>
</dbReference>
<dbReference type="Pfam" id="PF03368">
    <property type="entry name" value="Dicer_dimer"/>
    <property type="match status" value="1"/>
</dbReference>
<dbReference type="Gene3D" id="3.30.160.380">
    <property type="entry name" value="Dicer dimerisation domain"/>
    <property type="match status" value="1"/>
</dbReference>
<dbReference type="GO" id="GO:0016712">
    <property type="term" value="F:oxidoreductase activity, acting on paired donors, with incorporation or reduction of molecular oxygen, reduced flavin or flavoprotein as one donor, and incorporation of one atom of oxygen"/>
    <property type="evidence" value="ECO:0007669"/>
    <property type="project" value="TreeGrafter"/>
</dbReference>
<comment type="similarity">
    <text evidence="2">Belongs to the cytochrome P450 family.</text>
</comment>
<evidence type="ECO:0000259" key="12">
    <source>
        <dbReference type="PROSITE" id="PS51327"/>
    </source>
</evidence>
<evidence type="ECO:0000256" key="5">
    <source>
        <dbReference type="ARBA" id="ARBA00022801"/>
    </source>
</evidence>
<dbReference type="InterPro" id="IPR038248">
    <property type="entry name" value="Dicer_dimer_sf"/>
</dbReference>
<feature type="region of interest" description="Disordered" evidence="10">
    <location>
        <begin position="1136"/>
        <end position="1169"/>
    </location>
</feature>
<comment type="cofactor">
    <cofactor evidence="1">
        <name>heme</name>
        <dbReference type="ChEBI" id="CHEBI:30413"/>
    </cofactor>
</comment>
<dbReference type="SUPFAM" id="SSF52540">
    <property type="entry name" value="P-loop containing nucleoside triphosphate hydrolases"/>
    <property type="match status" value="1"/>
</dbReference>
<evidence type="ECO:0000256" key="7">
    <source>
        <dbReference type="ARBA" id="ARBA00023004"/>
    </source>
</evidence>
<dbReference type="SUPFAM" id="SSF48264">
    <property type="entry name" value="Cytochrome P450"/>
    <property type="match status" value="1"/>
</dbReference>
<dbReference type="AlphaFoldDB" id="A0AAV7HDV9"/>
<proteinExistence type="inferred from homology"/>
<keyword evidence="14" id="KW-1185">Reference proteome</keyword>
<keyword evidence="4" id="KW-0479">Metal-binding</keyword>
<dbReference type="Pfam" id="PF20930">
    <property type="entry name" value="Dicer_PBD"/>
    <property type="match status" value="1"/>
</dbReference>
<dbReference type="Pfam" id="PF00067">
    <property type="entry name" value="p450"/>
    <property type="match status" value="1"/>
</dbReference>
<dbReference type="GO" id="GO:0006805">
    <property type="term" value="P:xenobiotic metabolic process"/>
    <property type="evidence" value="ECO:0007669"/>
    <property type="project" value="TreeGrafter"/>
</dbReference>
<evidence type="ECO:0000256" key="10">
    <source>
        <dbReference type="SAM" id="MobiDB-lite"/>
    </source>
</evidence>
<keyword evidence="6" id="KW-0560">Oxidoreductase</keyword>
<dbReference type="InterPro" id="IPR001128">
    <property type="entry name" value="Cyt_P450"/>
</dbReference>
<dbReference type="GO" id="GO:0005506">
    <property type="term" value="F:iron ion binding"/>
    <property type="evidence" value="ECO:0007669"/>
    <property type="project" value="InterPro"/>
</dbReference>
<feature type="domain" description="Helicase C-terminal" evidence="11">
    <location>
        <begin position="846"/>
        <end position="1012"/>
    </location>
</feature>
<dbReference type="InterPro" id="IPR048513">
    <property type="entry name" value="Dicer_PBD"/>
</dbReference>
<comment type="caution">
    <text evidence="13">The sequence shown here is derived from an EMBL/GenBank/DDBJ whole genome shotgun (WGS) entry which is preliminary data.</text>
</comment>
<evidence type="ECO:0000256" key="1">
    <source>
        <dbReference type="ARBA" id="ARBA00001971"/>
    </source>
</evidence>